<sequence>MWRGRQAYLEAMTVMPWAARNATSLALAREAVFPAAAAAVITISADVRMPLALPGHRGLVWLTLLVAVALTTRRPPTVLAVGAASTAATLLLQSGPGPWASIRYLGAAVLLYLLIASPAVRARRWLVALAAAPVHLVALVVPLTRWLIVGHSFGMVAIGEKALFHLGFGLAAGMLGWAIVAVIDRAAPAGSPSG</sequence>
<dbReference type="EMBL" id="AP022562">
    <property type="protein sequence ID" value="BBX12459.1"/>
    <property type="molecule type" value="Genomic_DNA"/>
</dbReference>
<evidence type="ECO:0000313" key="2">
    <source>
        <dbReference type="EMBL" id="BBX12459.1"/>
    </source>
</evidence>
<keyword evidence="1" id="KW-1133">Transmembrane helix</keyword>
<name>A0A7I7JMA8_9MYCO</name>
<feature type="transmembrane region" description="Helical" evidence="1">
    <location>
        <begin position="54"/>
        <end position="71"/>
    </location>
</feature>
<evidence type="ECO:0000256" key="1">
    <source>
        <dbReference type="SAM" id="Phobius"/>
    </source>
</evidence>
<dbReference type="AlphaFoldDB" id="A0A7I7JMA8"/>
<dbReference type="KEGG" id="mnm:MNVM_15400"/>
<keyword evidence="1" id="KW-0472">Membrane</keyword>
<reference evidence="2 3" key="1">
    <citation type="journal article" date="2019" name="Emerg. Microbes Infect.">
        <title>Comprehensive subspecies identification of 175 nontuberculous mycobacteria species based on 7547 genomic profiles.</title>
        <authorList>
            <person name="Matsumoto Y."/>
            <person name="Kinjo T."/>
            <person name="Motooka D."/>
            <person name="Nabeya D."/>
            <person name="Jung N."/>
            <person name="Uechi K."/>
            <person name="Horii T."/>
            <person name="Iida T."/>
            <person name="Fujita J."/>
            <person name="Nakamura S."/>
        </authorList>
    </citation>
    <scope>NUCLEOTIDE SEQUENCE [LARGE SCALE GENOMIC DNA]</scope>
    <source>
        <strain evidence="2 3">JCM 6391</strain>
    </source>
</reference>
<proteinExistence type="predicted"/>
<keyword evidence="1" id="KW-0812">Transmembrane</keyword>
<evidence type="ECO:0000313" key="3">
    <source>
        <dbReference type="Proteomes" id="UP000466997"/>
    </source>
</evidence>
<gene>
    <name evidence="2" type="ORF">MNVM_15400</name>
</gene>
<dbReference type="Proteomes" id="UP000466997">
    <property type="component" value="Chromosome"/>
</dbReference>
<organism evidence="2 3">
    <name type="scientific">Mycobacterium novum</name>
    <dbReference type="NCBI Taxonomy" id="2492438"/>
    <lineage>
        <taxon>Bacteria</taxon>
        <taxon>Bacillati</taxon>
        <taxon>Actinomycetota</taxon>
        <taxon>Actinomycetes</taxon>
        <taxon>Mycobacteriales</taxon>
        <taxon>Mycobacteriaceae</taxon>
        <taxon>Mycobacterium</taxon>
    </lineage>
</organism>
<protein>
    <submittedName>
        <fullName evidence="2">Uncharacterized protein</fullName>
    </submittedName>
</protein>
<feature type="transmembrane region" description="Helical" evidence="1">
    <location>
        <begin position="127"/>
        <end position="148"/>
    </location>
</feature>
<feature type="transmembrane region" description="Helical" evidence="1">
    <location>
        <begin position="163"/>
        <end position="183"/>
    </location>
</feature>
<accession>A0A7I7JMA8</accession>
<keyword evidence="3" id="KW-1185">Reference proteome</keyword>
<feature type="transmembrane region" description="Helical" evidence="1">
    <location>
        <begin position="101"/>
        <end position="120"/>
    </location>
</feature>
<feature type="transmembrane region" description="Helical" evidence="1">
    <location>
        <begin position="78"/>
        <end position="95"/>
    </location>
</feature>